<proteinExistence type="predicted"/>
<reference evidence="1" key="1">
    <citation type="submission" date="2021-01" db="EMBL/GenBank/DDBJ databases">
        <authorList>
            <consortium name="Genoscope - CEA"/>
            <person name="William W."/>
        </authorList>
    </citation>
    <scope>NUCLEOTIDE SEQUENCE</scope>
</reference>
<organism evidence="1 2">
    <name type="scientific">Paramecium octaurelia</name>
    <dbReference type="NCBI Taxonomy" id="43137"/>
    <lineage>
        <taxon>Eukaryota</taxon>
        <taxon>Sar</taxon>
        <taxon>Alveolata</taxon>
        <taxon>Ciliophora</taxon>
        <taxon>Intramacronucleata</taxon>
        <taxon>Oligohymenophorea</taxon>
        <taxon>Peniculida</taxon>
        <taxon>Parameciidae</taxon>
        <taxon>Paramecium</taxon>
    </lineage>
</organism>
<evidence type="ECO:0000313" key="2">
    <source>
        <dbReference type="Proteomes" id="UP000683925"/>
    </source>
</evidence>
<comment type="caution">
    <text evidence="1">The sequence shown here is derived from an EMBL/GenBank/DDBJ whole genome shotgun (WGS) entry which is preliminary data.</text>
</comment>
<dbReference type="OMA" id="ETIIIDM"/>
<accession>A0A8S1WTK0</accession>
<gene>
    <name evidence="1" type="ORF">POCTA_138.1.T1030207</name>
</gene>
<dbReference type="AlphaFoldDB" id="A0A8S1WTK0"/>
<sequence length="156" mass="17846">MSIYVIDIHSLNFDFINLKSISQSYQKIMGCCQDRPNTTLRANELRPLTKAPSLVLTHKAQVMEPMKISIIGDIDKMDFMDEFPQPMPSITQIDSKCVAKQMSSREFKETRDLKLTQISETIIIDMRSGTFLQSPLKPMSERHSSKNLNSKFIGML</sequence>
<evidence type="ECO:0000313" key="1">
    <source>
        <dbReference type="EMBL" id="CAD8193093.1"/>
    </source>
</evidence>
<keyword evidence="2" id="KW-1185">Reference proteome</keyword>
<name>A0A8S1WTK0_PAROT</name>
<dbReference type="Proteomes" id="UP000683925">
    <property type="component" value="Unassembled WGS sequence"/>
</dbReference>
<protein>
    <submittedName>
        <fullName evidence="1">Uncharacterized protein</fullName>
    </submittedName>
</protein>
<dbReference type="OrthoDB" id="293486at2759"/>
<dbReference type="EMBL" id="CAJJDP010000103">
    <property type="protein sequence ID" value="CAD8193093.1"/>
    <property type="molecule type" value="Genomic_DNA"/>
</dbReference>